<dbReference type="InterPro" id="IPR010031">
    <property type="entry name" value="FAD_lactone_oxidase-like"/>
</dbReference>
<reference evidence="3" key="1">
    <citation type="submission" date="2019-08" db="EMBL/GenBank/DDBJ databases">
        <title>The improved chromosome-level genome for the pearl oyster Pinctada fucata martensii using PacBio sequencing and Hi-C.</title>
        <authorList>
            <person name="Zheng Z."/>
        </authorList>
    </citation>
    <scope>NUCLEOTIDE SEQUENCE</scope>
    <source>
        <strain evidence="3">ZZ-2019</strain>
        <tissue evidence="3">Adductor muscle</tissue>
    </source>
</reference>
<sequence>MLLKRQLQTIIGKSPKLAIKEFVNWGKTQKANVISCHPTNKEEVSIVIQAVNEYKGKVKIRCAGSCHSWSPLFADSNNVLIYVDKIKSDYEDKSKIRMSNKEMCEVDIMTGVTTDELRNFELKHNVNLEANVILEAVQMVSVVATGCHGVGRGTMSPSDHVVRMRIFDSEGELRTYYKDEDPELFKAVAANFGCFGVIFDMTMKLKPLRIVKTENTYHRLGDIFQNAYMMKEMVEENWSVELFWFPYNSFSHVDNYDPANDEIWVRQINDETKQVGLKQHKFYRNKAFVDYVTSHELAAMTPILVQHPKLTPLFSFFGFNTIKAIIDPVGPIHQELPQAIHFRRYIHLAPVNDMEFAFDVGDDYEKVIQIINVVVSKVKDSITEQKFPLNIALEMRFMGYSEACLCPANIGNPETGGTGQVFYCEVLSVSGTPGWEDFCIYVAEEWMKLGGIPHLAKEWSFIPNVEKAIKTKMMKGITSFTTQLSKSGADPNGMFLNSTLQRLLFEPISEL</sequence>
<keyword evidence="1" id="KW-0560">Oxidoreductase</keyword>
<dbReference type="InterPro" id="IPR016169">
    <property type="entry name" value="FAD-bd_PCMH_sub2"/>
</dbReference>
<dbReference type="GO" id="GO:0003885">
    <property type="term" value="F:D-arabinono-1,4-lactone oxidase activity"/>
    <property type="evidence" value="ECO:0007669"/>
    <property type="project" value="InterPro"/>
</dbReference>
<organism evidence="3 4">
    <name type="scientific">Pinctada imbricata</name>
    <name type="common">Atlantic pearl-oyster</name>
    <name type="synonym">Pinctada martensii</name>
    <dbReference type="NCBI Taxonomy" id="66713"/>
    <lineage>
        <taxon>Eukaryota</taxon>
        <taxon>Metazoa</taxon>
        <taxon>Spiralia</taxon>
        <taxon>Lophotrochozoa</taxon>
        <taxon>Mollusca</taxon>
        <taxon>Bivalvia</taxon>
        <taxon>Autobranchia</taxon>
        <taxon>Pteriomorphia</taxon>
        <taxon>Pterioida</taxon>
        <taxon>Pterioidea</taxon>
        <taxon>Pteriidae</taxon>
        <taxon>Pinctada</taxon>
    </lineage>
</organism>
<dbReference type="InterPro" id="IPR007173">
    <property type="entry name" value="ALO_C"/>
</dbReference>
<accession>A0AA88YGM7</accession>
<dbReference type="InterPro" id="IPR006094">
    <property type="entry name" value="Oxid_FAD_bind_N"/>
</dbReference>
<dbReference type="InterPro" id="IPR016167">
    <property type="entry name" value="FAD-bd_PCMH_sub1"/>
</dbReference>
<evidence type="ECO:0000256" key="1">
    <source>
        <dbReference type="ARBA" id="ARBA00023002"/>
    </source>
</evidence>
<dbReference type="Gene3D" id="3.30.465.10">
    <property type="match status" value="1"/>
</dbReference>
<dbReference type="PANTHER" id="PTHR43762:SF1">
    <property type="entry name" value="D-ARABINONO-1,4-LACTONE OXIDASE"/>
    <property type="match status" value="1"/>
</dbReference>
<dbReference type="SUPFAM" id="SSF56176">
    <property type="entry name" value="FAD-binding/transporter-associated domain-like"/>
    <property type="match status" value="1"/>
</dbReference>
<evidence type="ECO:0000313" key="4">
    <source>
        <dbReference type="Proteomes" id="UP001186944"/>
    </source>
</evidence>
<keyword evidence="4" id="KW-1185">Reference proteome</keyword>
<gene>
    <name evidence="3" type="ORF">FSP39_000135</name>
</gene>
<evidence type="ECO:0000313" key="3">
    <source>
        <dbReference type="EMBL" id="KAK3099148.1"/>
    </source>
</evidence>
<dbReference type="Pfam" id="PF01565">
    <property type="entry name" value="FAD_binding_4"/>
    <property type="match status" value="1"/>
</dbReference>
<dbReference type="Gene3D" id="3.30.43.10">
    <property type="entry name" value="Uridine Diphospho-n-acetylenolpyruvylglucosamine Reductase, domain 2"/>
    <property type="match status" value="1"/>
</dbReference>
<dbReference type="GO" id="GO:0016020">
    <property type="term" value="C:membrane"/>
    <property type="evidence" value="ECO:0007669"/>
    <property type="project" value="InterPro"/>
</dbReference>
<protein>
    <recommendedName>
        <fullName evidence="2">FAD-binding PCMH-type domain-containing protein</fullName>
    </recommendedName>
</protein>
<dbReference type="EMBL" id="VSWD01000006">
    <property type="protein sequence ID" value="KAK3099148.1"/>
    <property type="molecule type" value="Genomic_DNA"/>
</dbReference>
<dbReference type="InterPro" id="IPR036318">
    <property type="entry name" value="FAD-bd_PCMH-like_sf"/>
</dbReference>
<dbReference type="PANTHER" id="PTHR43762">
    <property type="entry name" value="L-GULONOLACTONE OXIDASE"/>
    <property type="match status" value="1"/>
</dbReference>
<dbReference type="InterPro" id="IPR016166">
    <property type="entry name" value="FAD-bd_PCMH"/>
</dbReference>
<dbReference type="PROSITE" id="PS51387">
    <property type="entry name" value="FAD_PCMH"/>
    <property type="match status" value="1"/>
</dbReference>
<evidence type="ECO:0000259" key="2">
    <source>
        <dbReference type="PROSITE" id="PS51387"/>
    </source>
</evidence>
<dbReference type="Proteomes" id="UP001186944">
    <property type="component" value="Unassembled WGS sequence"/>
</dbReference>
<comment type="caution">
    <text evidence="3">The sequence shown here is derived from an EMBL/GenBank/DDBJ whole genome shotgun (WGS) entry which is preliminary data.</text>
</comment>
<dbReference type="AlphaFoldDB" id="A0AA88YGM7"/>
<dbReference type="GO" id="GO:0071949">
    <property type="term" value="F:FAD binding"/>
    <property type="evidence" value="ECO:0007669"/>
    <property type="project" value="InterPro"/>
</dbReference>
<name>A0AA88YGM7_PINIB</name>
<feature type="domain" description="FAD-binding PCMH-type" evidence="2">
    <location>
        <begin position="26"/>
        <end position="208"/>
    </location>
</feature>
<proteinExistence type="predicted"/>
<dbReference type="Pfam" id="PF04030">
    <property type="entry name" value="ALO"/>
    <property type="match status" value="1"/>
</dbReference>